<dbReference type="Proteomes" id="UP000515121">
    <property type="component" value="Unplaced"/>
</dbReference>
<evidence type="ECO:0000256" key="9">
    <source>
        <dbReference type="ARBA" id="ARBA00022922"/>
    </source>
</evidence>
<dbReference type="PANTHER" id="PTHR43523:SF12">
    <property type="entry name" value="GLUCOSE-1-PHOSPHATE ADENYLYLTRANSFERASE LARGE SUBUNIT 1, CHLOROPLASTIC-RELATED"/>
    <property type="match status" value="1"/>
</dbReference>
<dbReference type="GeneID" id="111315338"/>
<dbReference type="Pfam" id="PF25247">
    <property type="entry name" value="LbH_GLGC"/>
    <property type="match status" value="1"/>
</dbReference>
<dbReference type="EC" id="2.7.7.27" evidence="4"/>
<dbReference type="Gene3D" id="2.160.10.10">
    <property type="entry name" value="Hexapeptide repeat proteins"/>
    <property type="match status" value="1"/>
</dbReference>
<evidence type="ECO:0000256" key="4">
    <source>
        <dbReference type="ARBA" id="ARBA00012460"/>
    </source>
</evidence>
<proteinExistence type="inferred from homology"/>
<sequence>MAFGIHFPKTERFVFSMQPPKFEFYDPKTPFYTSPRFLPPTKVDKCKIVDAIISHGCFLRECSIQYSCVWSLALSLR</sequence>
<keyword evidence="7" id="KW-0548">Nucleotidyltransferase</keyword>
<name>A0A6P6B6Q8_DURZI</name>
<evidence type="ECO:0000256" key="1">
    <source>
        <dbReference type="ARBA" id="ARBA00000956"/>
    </source>
</evidence>
<gene>
    <name evidence="11" type="primary">LOC111315338</name>
</gene>
<dbReference type="GO" id="GO:0008878">
    <property type="term" value="F:glucose-1-phosphate adenylyltransferase activity"/>
    <property type="evidence" value="ECO:0007669"/>
    <property type="project" value="UniProtKB-EC"/>
</dbReference>
<evidence type="ECO:0000256" key="2">
    <source>
        <dbReference type="ARBA" id="ARBA00004727"/>
    </source>
</evidence>
<dbReference type="AlphaFoldDB" id="A0A6P6B6Q8"/>
<keyword evidence="9" id="KW-0750">Starch biosynthesis</keyword>
<evidence type="ECO:0000256" key="5">
    <source>
        <dbReference type="ARBA" id="ARBA00022533"/>
    </source>
</evidence>
<dbReference type="GO" id="GO:0005978">
    <property type="term" value="P:glycogen biosynthetic process"/>
    <property type="evidence" value="ECO:0007669"/>
    <property type="project" value="InterPro"/>
</dbReference>
<reference evidence="11" key="1">
    <citation type="submission" date="2025-08" db="UniProtKB">
        <authorList>
            <consortium name="RefSeq"/>
        </authorList>
    </citation>
    <scope>IDENTIFICATION</scope>
    <source>
        <tissue evidence="11">Fruit stalk</tissue>
    </source>
</reference>
<accession>A0A6P6B6Q8</accession>
<evidence type="ECO:0000256" key="7">
    <source>
        <dbReference type="ARBA" id="ARBA00022695"/>
    </source>
</evidence>
<protein>
    <recommendedName>
        <fullName evidence="4">glucose-1-phosphate adenylyltransferase</fullName>
        <ecNumber evidence="4">2.7.7.27</ecNumber>
    </recommendedName>
</protein>
<evidence type="ECO:0000313" key="10">
    <source>
        <dbReference type="Proteomes" id="UP000515121"/>
    </source>
</evidence>
<evidence type="ECO:0000256" key="3">
    <source>
        <dbReference type="ARBA" id="ARBA00010443"/>
    </source>
</evidence>
<dbReference type="GO" id="GO:0000166">
    <property type="term" value="F:nucleotide binding"/>
    <property type="evidence" value="ECO:0007669"/>
    <property type="project" value="UniProtKB-KW"/>
</dbReference>
<keyword evidence="8" id="KW-0547">Nucleotide-binding</keyword>
<evidence type="ECO:0000313" key="11">
    <source>
        <dbReference type="RefSeq" id="XP_022772715.1"/>
    </source>
</evidence>
<comment type="pathway">
    <text evidence="2">Glycan biosynthesis; starch biosynthesis.</text>
</comment>
<keyword evidence="6" id="KW-0808">Transferase</keyword>
<organism evidence="10 11">
    <name type="scientific">Durio zibethinus</name>
    <name type="common">Durian</name>
    <dbReference type="NCBI Taxonomy" id="66656"/>
    <lineage>
        <taxon>Eukaryota</taxon>
        <taxon>Viridiplantae</taxon>
        <taxon>Streptophyta</taxon>
        <taxon>Embryophyta</taxon>
        <taxon>Tracheophyta</taxon>
        <taxon>Spermatophyta</taxon>
        <taxon>Magnoliopsida</taxon>
        <taxon>eudicotyledons</taxon>
        <taxon>Gunneridae</taxon>
        <taxon>Pentapetalae</taxon>
        <taxon>rosids</taxon>
        <taxon>malvids</taxon>
        <taxon>Malvales</taxon>
        <taxon>Malvaceae</taxon>
        <taxon>Helicteroideae</taxon>
        <taxon>Durio</taxon>
    </lineage>
</organism>
<comment type="similarity">
    <text evidence="3">Belongs to the bacterial/plant glucose-1-phosphate adenylyltransferase family.</text>
</comment>
<evidence type="ECO:0000256" key="8">
    <source>
        <dbReference type="ARBA" id="ARBA00022741"/>
    </source>
</evidence>
<dbReference type="KEGG" id="dzi:111315338"/>
<keyword evidence="10" id="KW-1185">Reference proteome</keyword>
<dbReference type="InterPro" id="IPR011831">
    <property type="entry name" value="ADP-Glc_PPase"/>
</dbReference>
<dbReference type="PANTHER" id="PTHR43523">
    <property type="entry name" value="GLUCOSE-1-PHOSPHATE ADENYLYLTRANSFERASE-RELATED"/>
    <property type="match status" value="1"/>
</dbReference>
<dbReference type="GO" id="GO:0019252">
    <property type="term" value="P:starch biosynthetic process"/>
    <property type="evidence" value="ECO:0007669"/>
    <property type="project" value="UniProtKB-KW"/>
</dbReference>
<evidence type="ECO:0000256" key="6">
    <source>
        <dbReference type="ARBA" id="ARBA00022679"/>
    </source>
</evidence>
<dbReference type="RefSeq" id="XP_022772715.1">
    <property type="nucleotide sequence ID" value="XM_022916980.1"/>
</dbReference>
<keyword evidence="5" id="KW-0021">Allosteric enzyme</keyword>
<comment type="catalytic activity">
    <reaction evidence="1">
        <text>alpha-D-glucose 1-phosphate + ATP + H(+) = ADP-alpha-D-glucose + diphosphate</text>
        <dbReference type="Rhea" id="RHEA:12120"/>
        <dbReference type="ChEBI" id="CHEBI:15378"/>
        <dbReference type="ChEBI" id="CHEBI:30616"/>
        <dbReference type="ChEBI" id="CHEBI:33019"/>
        <dbReference type="ChEBI" id="CHEBI:57498"/>
        <dbReference type="ChEBI" id="CHEBI:58601"/>
        <dbReference type="EC" id="2.7.7.27"/>
    </reaction>
</comment>